<proteinExistence type="predicted"/>
<sequence length="119" mass="14179">MDTNIFETNLPADPAIWSEFEEIWSSAGIERNIFAQKAYFTMYSFLKSWWNSTEELDAKEILTNLMILKNGLPKEKIWIDWIEIIKQVESKPIEVPDFTNYSVNPVKTQKRRWGFWRKG</sequence>
<accession>A0A4P6YSY1</accession>
<dbReference type="EMBL" id="CP037940">
    <property type="protein sequence ID" value="QBO35733.1"/>
    <property type="molecule type" value="Genomic_DNA"/>
</dbReference>
<protein>
    <submittedName>
        <fullName evidence="1">Uncharacterized protein</fullName>
    </submittedName>
</protein>
<name>A0A4P6YSY1_9LACO</name>
<keyword evidence="2" id="KW-1185">Reference proteome</keyword>
<dbReference type="RefSeq" id="WP_133362812.1">
    <property type="nucleotide sequence ID" value="NZ_CP037940.1"/>
</dbReference>
<dbReference type="Proteomes" id="UP000292886">
    <property type="component" value="Chromosome"/>
</dbReference>
<reference evidence="2" key="1">
    <citation type="submission" date="2019-03" db="EMBL/GenBank/DDBJ databases">
        <title>Weissella sp. 26KH-42 Genome sequencing.</title>
        <authorList>
            <person name="Heo J."/>
            <person name="Kim S.-J."/>
            <person name="Kim J.-S."/>
            <person name="Hong S.-B."/>
            <person name="Kwon S.-W."/>
        </authorList>
    </citation>
    <scope>NUCLEOTIDE SEQUENCE [LARGE SCALE GENOMIC DNA]</scope>
    <source>
        <strain evidence="2">26KH-42</strain>
    </source>
</reference>
<gene>
    <name evidence="1" type="ORF">EQG49_04280</name>
</gene>
<organism evidence="1 2">
    <name type="scientific">Periweissella cryptocerci</name>
    <dbReference type="NCBI Taxonomy" id="2506420"/>
    <lineage>
        <taxon>Bacteria</taxon>
        <taxon>Bacillati</taxon>
        <taxon>Bacillota</taxon>
        <taxon>Bacilli</taxon>
        <taxon>Lactobacillales</taxon>
        <taxon>Lactobacillaceae</taxon>
        <taxon>Periweissella</taxon>
    </lineage>
</organism>
<dbReference type="AlphaFoldDB" id="A0A4P6YSY1"/>
<evidence type="ECO:0000313" key="1">
    <source>
        <dbReference type="EMBL" id="QBO35733.1"/>
    </source>
</evidence>
<evidence type="ECO:0000313" key="2">
    <source>
        <dbReference type="Proteomes" id="UP000292886"/>
    </source>
</evidence>
<dbReference type="KEGG" id="wei:EQG49_04280"/>